<name>A0A4V5PGB8_9BURK</name>
<dbReference type="PROSITE" id="PS50851">
    <property type="entry name" value="CHEW"/>
    <property type="match status" value="1"/>
</dbReference>
<evidence type="ECO:0000313" key="5">
    <source>
        <dbReference type="EMBL" id="TKC78960.1"/>
    </source>
</evidence>
<evidence type="ECO:0000256" key="1">
    <source>
        <dbReference type="ARBA" id="ARBA00004496"/>
    </source>
</evidence>
<dbReference type="Pfam" id="PF01584">
    <property type="entry name" value="CheW"/>
    <property type="match status" value="1"/>
</dbReference>
<dbReference type="GO" id="GO:0005829">
    <property type="term" value="C:cytosol"/>
    <property type="evidence" value="ECO:0007669"/>
    <property type="project" value="TreeGrafter"/>
</dbReference>
<dbReference type="PANTHER" id="PTHR22617">
    <property type="entry name" value="CHEMOTAXIS SENSOR HISTIDINE KINASE-RELATED"/>
    <property type="match status" value="1"/>
</dbReference>
<keyword evidence="6" id="KW-1185">Reference proteome</keyword>
<protein>
    <recommendedName>
        <fullName evidence="2">Chemotaxis protein CheW</fullName>
    </recommendedName>
</protein>
<evidence type="ECO:0000256" key="2">
    <source>
        <dbReference type="ARBA" id="ARBA00021483"/>
    </source>
</evidence>
<sequence>MNQTRQLPNGLHQTPASAQHAAREYLAFVLGAEHYAIDILCVQEIRGYSHVTHIANAPAHIKGILNLRGVIVPILDLRIRFGNASPTYNDQTIVIVLNVLNRVVGVVVDAVSDVVKIAAQDIMPPPQLGTAALTAHIVGVASRDERMLIVLDIQGVLADDDSHRLDLAAMVRES</sequence>
<dbReference type="GO" id="GO:0006935">
    <property type="term" value="P:chemotaxis"/>
    <property type="evidence" value="ECO:0007669"/>
    <property type="project" value="InterPro"/>
</dbReference>
<dbReference type="OrthoDB" id="9790406at2"/>
<organism evidence="5 6">
    <name type="scientific">Trinickia terrae</name>
    <dbReference type="NCBI Taxonomy" id="2571161"/>
    <lineage>
        <taxon>Bacteria</taxon>
        <taxon>Pseudomonadati</taxon>
        <taxon>Pseudomonadota</taxon>
        <taxon>Betaproteobacteria</taxon>
        <taxon>Burkholderiales</taxon>
        <taxon>Burkholderiaceae</taxon>
        <taxon>Trinickia</taxon>
    </lineage>
</organism>
<comment type="caution">
    <text evidence="5">The sequence shown here is derived from an EMBL/GenBank/DDBJ whole genome shotgun (WGS) entry which is preliminary data.</text>
</comment>
<reference evidence="5 6" key="1">
    <citation type="submission" date="2019-04" db="EMBL/GenBank/DDBJ databases">
        <title>Trinickia sp. 7GSK02, isolated from subtropical forest soil.</title>
        <authorList>
            <person name="Gao Z.-H."/>
            <person name="Qiu L.-H."/>
        </authorList>
    </citation>
    <scope>NUCLEOTIDE SEQUENCE [LARGE SCALE GENOMIC DNA]</scope>
    <source>
        <strain evidence="5 6">7GSK02</strain>
    </source>
</reference>
<dbReference type="Gene3D" id="2.40.50.180">
    <property type="entry name" value="CheA-289, Domain 4"/>
    <property type="match status" value="1"/>
</dbReference>
<comment type="subcellular location">
    <subcellularLocation>
        <location evidence="1">Cytoplasm</location>
    </subcellularLocation>
</comment>
<evidence type="ECO:0000259" key="4">
    <source>
        <dbReference type="PROSITE" id="PS50851"/>
    </source>
</evidence>
<proteinExistence type="predicted"/>
<dbReference type="InterPro" id="IPR002545">
    <property type="entry name" value="CheW-lke_dom"/>
</dbReference>
<gene>
    <name evidence="5" type="ORF">FAZ69_31465</name>
</gene>
<dbReference type="SMART" id="SM00260">
    <property type="entry name" value="CheW"/>
    <property type="match status" value="1"/>
</dbReference>
<dbReference type="SUPFAM" id="SSF50341">
    <property type="entry name" value="CheW-like"/>
    <property type="match status" value="1"/>
</dbReference>
<accession>A0A4V5PGB8</accession>
<dbReference type="Gene3D" id="2.30.30.40">
    <property type="entry name" value="SH3 Domains"/>
    <property type="match status" value="1"/>
</dbReference>
<dbReference type="GO" id="GO:0007165">
    <property type="term" value="P:signal transduction"/>
    <property type="evidence" value="ECO:0007669"/>
    <property type="project" value="InterPro"/>
</dbReference>
<dbReference type="InterPro" id="IPR036061">
    <property type="entry name" value="CheW-like_dom_sf"/>
</dbReference>
<evidence type="ECO:0000256" key="3">
    <source>
        <dbReference type="ARBA" id="ARBA00022490"/>
    </source>
</evidence>
<feature type="domain" description="CheW-like" evidence="4">
    <location>
        <begin position="22"/>
        <end position="162"/>
    </location>
</feature>
<evidence type="ECO:0000313" key="6">
    <source>
        <dbReference type="Proteomes" id="UP000305539"/>
    </source>
</evidence>
<dbReference type="Proteomes" id="UP000305539">
    <property type="component" value="Unassembled WGS sequence"/>
</dbReference>
<dbReference type="RefSeq" id="WP_136899128.1">
    <property type="nucleotide sequence ID" value="NZ_SWJE01000026.1"/>
</dbReference>
<dbReference type="EMBL" id="SWJE01000026">
    <property type="protein sequence ID" value="TKC78960.1"/>
    <property type="molecule type" value="Genomic_DNA"/>
</dbReference>
<dbReference type="PANTHER" id="PTHR22617:SF45">
    <property type="entry name" value="CHEMOTAXIS PROTEIN CHEW"/>
    <property type="match status" value="1"/>
</dbReference>
<dbReference type="InterPro" id="IPR039315">
    <property type="entry name" value="CheW"/>
</dbReference>
<dbReference type="AlphaFoldDB" id="A0A4V5PGB8"/>
<keyword evidence="3" id="KW-0963">Cytoplasm</keyword>